<dbReference type="Pfam" id="PF04932">
    <property type="entry name" value="Wzy_C"/>
    <property type="match status" value="1"/>
</dbReference>
<accession>A0A0G0XHN2</accession>
<proteinExistence type="predicted"/>
<name>A0A0G0XHN2_9BACT</name>
<dbReference type="EMBL" id="LCAE01000007">
    <property type="protein sequence ID" value="KKR87177.1"/>
    <property type="molecule type" value="Genomic_DNA"/>
</dbReference>
<dbReference type="PANTHER" id="PTHR37422:SF13">
    <property type="entry name" value="LIPOPOLYSACCHARIDE BIOSYNTHESIS PROTEIN PA4999-RELATED"/>
    <property type="match status" value="1"/>
</dbReference>
<feature type="transmembrane region" description="Helical" evidence="5">
    <location>
        <begin position="66"/>
        <end position="84"/>
    </location>
</feature>
<evidence type="ECO:0000313" key="7">
    <source>
        <dbReference type="EMBL" id="KKR87177.1"/>
    </source>
</evidence>
<comment type="caution">
    <text evidence="7">The sequence shown here is derived from an EMBL/GenBank/DDBJ whole genome shotgun (WGS) entry which is preliminary data.</text>
</comment>
<evidence type="ECO:0000256" key="5">
    <source>
        <dbReference type="SAM" id="Phobius"/>
    </source>
</evidence>
<reference evidence="7 8" key="1">
    <citation type="journal article" date="2015" name="Nature">
        <title>rRNA introns, odd ribosomes, and small enigmatic genomes across a large radiation of phyla.</title>
        <authorList>
            <person name="Brown C.T."/>
            <person name="Hug L.A."/>
            <person name="Thomas B.C."/>
            <person name="Sharon I."/>
            <person name="Castelle C.J."/>
            <person name="Singh A."/>
            <person name="Wilkins M.J."/>
            <person name="Williams K.H."/>
            <person name="Banfield J.F."/>
        </authorList>
    </citation>
    <scope>NUCLEOTIDE SEQUENCE [LARGE SCALE GENOMIC DNA]</scope>
</reference>
<sequence length="346" mass="40042">MTFLKRIERFLFYSLIILLPTQLAYHFWPDWSFIFGIRVDYLAPAIYLTDVLVVLLLVISRTKIKFSYFLAFSFLAFLNIYFSISPWVSFFKWLKILELVFFACYIHNSKDLFRRKIFIKVLGFSLTSISVIGIAQFLLGGTLGGPLYFLGERSFNIETPGIALQNIFGREFLRAYSIFSHPNSLAGYLFVSIMVFFPMLKQNKLLLPVFLIAFLLTFSLSAFLGATFGLPLFFMKFNLSVPEFSERISLINTAKEIILRNPLLGNGLGTFVFSNSLMQPVHNIFLLVFSETGIFGFLILCWLLLRGLKKILYVFIFVLITGFFDHYWLTLQQNMLLLALVYGYLF</sequence>
<protein>
    <recommendedName>
        <fullName evidence="6">O-antigen ligase-related domain-containing protein</fullName>
    </recommendedName>
</protein>
<dbReference type="InterPro" id="IPR051533">
    <property type="entry name" value="WaaL-like"/>
</dbReference>
<feature type="transmembrane region" description="Helical" evidence="5">
    <location>
        <begin position="118"/>
        <end position="139"/>
    </location>
</feature>
<feature type="transmembrane region" description="Helical" evidence="5">
    <location>
        <begin position="312"/>
        <end position="329"/>
    </location>
</feature>
<evidence type="ECO:0000256" key="3">
    <source>
        <dbReference type="ARBA" id="ARBA00022989"/>
    </source>
</evidence>
<evidence type="ECO:0000256" key="2">
    <source>
        <dbReference type="ARBA" id="ARBA00022692"/>
    </source>
</evidence>
<feature type="transmembrane region" description="Helical" evidence="5">
    <location>
        <begin position="284"/>
        <end position="305"/>
    </location>
</feature>
<feature type="transmembrane region" description="Helical" evidence="5">
    <location>
        <begin position="41"/>
        <end position="59"/>
    </location>
</feature>
<dbReference type="GO" id="GO:0016020">
    <property type="term" value="C:membrane"/>
    <property type="evidence" value="ECO:0007669"/>
    <property type="project" value="UniProtKB-SubCell"/>
</dbReference>
<keyword evidence="4 5" id="KW-0472">Membrane</keyword>
<gene>
    <name evidence="7" type="ORF">UU32_C0007G0009</name>
</gene>
<feature type="transmembrane region" description="Helical" evidence="5">
    <location>
        <begin position="90"/>
        <end position="106"/>
    </location>
</feature>
<evidence type="ECO:0000259" key="6">
    <source>
        <dbReference type="Pfam" id="PF04932"/>
    </source>
</evidence>
<keyword evidence="3 5" id="KW-1133">Transmembrane helix</keyword>
<keyword evidence="2 5" id="KW-0812">Transmembrane</keyword>
<feature type="transmembrane region" description="Helical" evidence="5">
    <location>
        <begin position="209"/>
        <end position="234"/>
    </location>
</feature>
<dbReference type="AlphaFoldDB" id="A0A0G0XHN2"/>
<organism evidence="7 8">
    <name type="scientific">Candidatus Woesebacteria bacterium GW2011_GWB1_41_10</name>
    <dbReference type="NCBI Taxonomy" id="1618577"/>
    <lineage>
        <taxon>Bacteria</taxon>
        <taxon>Candidatus Woeseibacteriota</taxon>
    </lineage>
</organism>
<evidence type="ECO:0000313" key="8">
    <source>
        <dbReference type="Proteomes" id="UP000033858"/>
    </source>
</evidence>
<comment type="subcellular location">
    <subcellularLocation>
        <location evidence="1">Membrane</location>
        <topology evidence="1">Multi-pass membrane protein</topology>
    </subcellularLocation>
</comment>
<dbReference type="InterPro" id="IPR007016">
    <property type="entry name" value="O-antigen_ligase-rel_domated"/>
</dbReference>
<feature type="domain" description="O-antigen ligase-related" evidence="6">
    <location>
        <begin position="187"/>
        <end position="300"/>
    </location>
</feature>
<feature type="transmembrane region" description="Helical" evidence="5">
    <location>
        <begin position="12"/>
        <end position="29"/>
    </location>
</feature>
<evidence type="ECO:0000256" key="1">
    <source>
        <dbReference type="ARBA" id="ARBA00004141"/>
    </source>
</evidence>
<evidence type="ECO:0000256" key="4">
    <source>
        <dbReference type="ARBA" id="ARBA00023136"/>
    </source>
</evidence>
<dbReference type="Proteomes" id="UP000033858">
    <property type="component" value="Unassembled WGS sequence"/>
</dbReference>
<feature type="transmembrane region" description="Helical" evidence="5">
    <location>
        <begin position="178"/>
        <end position="197"/>
    </location>
</feature>
<dbReference type="PANTHER" id="PTHR37422">
    <property type="entry name" value="TEICHURONIC ACID BIOSYNTHESIS PROTEIN TUAE"/>
    <property type="match status" value="1"/>
</dbReference>